<name>A0AAV5WAV7_9BILA</name>
<keyword evidence="3" id="KW-1185">Reference proteome</keyword>
<accession>A0AAV5WAV7</accession>
<proteinExistence type="predicted"/>
<evidence type="ECO:0000313" key="3">
    <source>
        <dbReference type="Proteomes" id="UP001432322"/>
    </source>
</evidence>
<feature type="non-terminal residue" evidence="2">
    <location>
        <position position="1"/>
    </location>
</feature>
<dbReference type="Proteomes" id="UP001432322">
    <property type="component" value="Unassembled WGS sequence"/>
</dbReference>
<dbReference type="EMBL" id="BTSY01000005">
    <property type="protein sequence ID" value="GMT27947.1"/>
    <property type="molecule type" value="Genomic_DNA"/>
</dbReference>
<feature type="non-terminal residue" evidence="2">
    <location>
        <position position="71"/>
    </location>
</feature>
<organism evidence="2 3">
    <name type="scientific">Pristionchus fissidentatus</name>
    <dbReference type="NCBI Taxonomy" id="1538716"/>
    <lineage>
        <taxon>Eukaryota</taxon>
        <taxon>Metazoa</taxon>
        <taxon>Ecdysozoa</taxon>
        <taxon>Nematoda</taxon>
        <taxon>Chromadorea</taxon>
        <taxon>Rhabditida</taxon>
        <taxon>Rhabditina</taxon>
        <taxon>Diplogasteromorpha</taxon>
        <taxon>Diplogasteroidea</taxon>
        <taxon>Neodiplogasteridae</taxon>
        <taxon>Pristionchus</taxon>
    </lineage>
</organism>
<protein>
    <submittedName>
        <fullName evidence="2">Uncharacterized protein</fullName>
    </submittedName>
</protein>
<dbReference type="EMBL" id="BTSY01000005">
    <property type="protein sequence ID" value="GMT27951.1"/>
    <property type="molecule type" value="Genomic_DNA"/>
</dbReference>
<gene>
    <name evidence="1" type="ORF">PFISCL1PPCAC_19244</name>
    <name evidence="2" type="ORF">PFISCL1PPCAC_19248</name>
</gene>
<comment type="caution">
    <text evidence="2">The sequence shown here is derived from an EMBL/GenBank/DDBJ whole genome shotgun (WGS) entry which is preliminary data.</text>
</comment>
<sequence>PLFSLSLLSIGSSAVPLESGGVSVDCFAPLGLSFFTKSSLFIRGGTIEPVPLVESSHPLSSSEVEQILARL</sequence>
<evidence type="ECO:0000313" key="2">
    <source>
        <dbReference type="EMBL" id="GMT27951.1"/>
    </source>
</evidence>
<evidence type="ECO:0000313" key="1">
    <source>
        <dbReference type="EMBL" id="GMT27947.1"/>
    </source>
</evidence>
<dbReference type="AlphaFoldDB" id="A0AAV5WAV7"/>
<reference evidence="2" key="1">
    <citation type="submission" date="2023-10" db="EMBL/GenBank/DDBJ databases">
        <title>Genome assembly of Pristionchus species.</title>
        <authorList>
            <person name="Yoshida K."/>
            <person name="Sommer R.J."/>
        </authorList>
    </citation>
    <scope>NUCLEOTIDE SEQUENCE</scope>
    <source>
        <strain evidence="2">RS5133</strain>
    </source>
</reference>